<evidence type="ECO:0000313" key="2">
    <source>
        <dbReference type="EMBL" id="MBB2506230.1"/>
    </source>
</evidence>
<proteinExistence type="predicted"/>
<feature type="non-terminal residue" evidence="2">
    <location>
        <position position="74"/>
    </location>
</feature>
<comment type="caution">
    <text evidence="2">The sequence shown here is derived from an EMBL/GenBank/DDBJ whole genome shotgun (WGS) entry which is preliminary data.</text>
</comment>
<protein>
    <submittedName>
        <fullName evidence="2">Alcohol dehydrogenase catalytic domain-containing protein</fullName>
    </submittedName>
</protein>
<dbReference type="SUPFAM" id="SSF50129">
    <property type="entry name" value="GroES-like"/>
    <property type="match status" value="1"/>
</dbReference>
<dbReference type="EMBL" id="JACJHR010000155">
    <property type="protein sequence ID" value="MBB2506230.1"/>
    <property type="molecule type" value="Genomic_DNA"/>
</dbReference>
<evidence type="ECO:0000313" key="3">
    <source>
        <dbReference type="Proteomes" id="UP000550260"/>
    </source>
</evidence>
<feature type="domain" description="Alcohol dehydrogenase-like N-terminal" evidence="1">
    <location>
        <begin position="24"/>
        <end position="69"/>
    </location>
</feature>
<name>A0A8E1W8N3_9PSEU</name>
<reference evidence="2 3" key="1">
    <citation type="submission" date="2020-08" db="EMBL/GenBank/DDBJ databases">
        <title>Amycolatopsis echigonensis JCM 21831.</title>
        <authorList>
            <person name="Tedsree N."/>
            <person name="Kuncharoen N."/>
            <person name="Likhitwitayawuid K."/>
            <person name="Tanasupawat S."/>
        </authorList>
    </citation>
    <scope>NUCLEOTIDE SEQUENCE [LARGE SCALE GENOMIC DNA]</scope>
    <source>
        <strain evidence="2 3">JCM 21831</strain>
    </source>
</reference>
<dbReference type="InterPro" id="IPR011032">
    <property type="entry name" value="GroES-like_sf"/>
</dbReference>
<evidence type="ECO:0000259" key="1">
    <source>
        <dbReference type="Pfam" id="PF08240"/>
    </source>
</evidence>
<dbReference type="AlphaFoldDB" id="A0A8E1W8N3"/>
<organism evidence="2 3">
    <name type="scientific">Amycolatopsis echigonensis</name>
    <dbReference type="NCBI Taxonomy" id="2576905"/>
    <lineage>
        <taxon>Bacteria</taxon>
        <taxon>Bacillati</taxon>
        <taxon>Actinomycetota</taxon>
        <taxon>Actinomycetes</taxon>
        <taxon>Pseudonocardiales</taxon>
        <taxon>Pseudonocardiaceae</taxon>
        <taxon>Amycolatopsis</taxon>
    </lineage>
</organism>
<accession>A0A8E1W8N3</accession>
<dbReference type="InterPro" id="IPR013154">
    <property type="entry name" value="ADH-like_N"/>
</dbReference>
<dbReference type="RefSeq" id="WP_183127832.1">
    <property type="nucleotide sequence ID" value="NZ_JACJHR010000155.1"/>
</dbReference>
<dbReference type="Proteomes" id="UP000550260">
    <property type="component" value="Unassembled WGS sequence"/>
</dbReference>
<gene>
    <name evidence="2" type="ORF">H5411_44875</name>
</gene>
<dbReference type="Gene3D" id="3.90.180.10">
    <property type="entry name" value="Medium-chain alcohol dehydrogenases, catalytic domain"/>
    <property type="match status" value="1"/>
</dbReference>
<dbReference type="Pfam" id="PF08240">
    <property type="entry name" value="ADH_N"/>
    <property type="match status" value="1"/>
</dbReference>
<sequence length="74" mass="7664">MRAVKIRDGGFELGEAPDPAADGDQVVVRIRAAGLNAADLQQARGTYPAPPGWPDDIPGLEIAGVVEQPARTAS</sequence>